<dbReference type="GO" id="GO:0046983">
    <property type="term" value="F:protein dimerization activity"/>
    <property type="evidence" value="ECO:0007669"/>
    <property type="project" value="InterPro"/>
</dbReference>
<evidence type="ECO:0000256" key="5">
    <source>
        <dbReference type="ARBA" id="ARBA00022741"/>
    </source>
</evidence>
<evidence type="ECO:0000256" key="10">
    <source>
        <dbReference type="SAM" id="Phobius"/>
    </source>
</evidence>
<dbReference type="AlphaFoldDB" id="A0A543FY98"/>
<keyword evidence="8" id="KW-0902">Two-component regulatory system</keyword>
<feature type="transmembrane region" description="Helical" evidence="10">
    <location>
        <begin position="111"/>
        <end position="134"/>
    </location>
</feature>
<dbReference type="InterPro" id="IPR036890">
    <property type="entry name" value="HATPase_C_sf"/>
</dbReference>
<feature type="coiled-coil region" evidence="9">
    <location>
        <begin position="453"/>
        <end position="480"/>
    </location>
</feature>
<dbReference type="Proteomes" id="UP000319818">
    <property type="component" value="Unassembled WGS sequence"/>
</dbReference>
<dbReference type="RefSeq" id="WP_142105421.1">
    <property type="nucleotide sequence ID" value="NZ_VFPH01000002.1"/>
</dbReference>
<evidence type="ECO:0000256" key="3">
    <source>
        <dbReference type="ARBA" id="ARBA00022553"/>
    </source>
</evidence>
<dbReference type="OrthoDB" id="227596at2"/>
<keyword evidence="5" id="KW-0547">Nucleotide-binding</keyword>
<evidence type="ECO:0000313" key="13">
    <source>
        <dbReference type="Proteomes" id="UP000319818"/>
    </source>
</evidence>
<sequence length="675" mass="68954">MTAASPSGAEAIRRSPVAAVAVAVVAWLLAALAVLALPWSELYEGGEALFFLVDVVVAVVYGLVARVLLARRAVAVAWWVALAAIGDGVAAFAAAYSRATVQGLPLPGADAVASLTSVAWVPGTVGLIVVVPWLVRDGSPSPVARVAVWVGAAACVVITAARLLVPDGIPVVDIPAGPASVAGSLPLQMGVVVVLGALATADATVRWLRGSAEARRGLGWLALGSGLMTVSFVPLALPLPLVIALVEPGIVPAVQLAAQAFFPAAILVVVLRQQLWGIDLAVSRALVWALLTAGSAAAYLLIVFVATTVLPVGTGTGGVLAAAVLAGLAVPARAWLQRRVDLLVRGPSAAPGAGAERIGLRLGSAAPAELVQRVLESVVEALRCAGAEIRLDDGRRLAAVGGPGGPPLPVPLTHAGEHVGDLTVWGVRGERLDARTERDLQPLAGVVAAVVRLALLTAELEATRARMAAARAEERRLLRREVHDHLGPVLTGVALGIHGARNLLATGDTATAGRLLDELSSEVERGVQNVRSLARAFLPPQLEERGLASALEDLAARFDSPELAVEAEVEAATAAALAAPVAVGLYSVAAEAVTNVHRHAAATRCIVRLECADGTVRLQVVDDGVGIDPDDRPGVGLRSVRERAAELGGAARIGPGPEGGTLVEVSVPAHEVVRA</sequence>
<gene>
    <name evidence="12" type="ORF">FB388_6041</name>
</gene>
<organism evidence="12 13">
    <name type="scientific">Pseudonocardia cypriaca</name>
    <dbReference type="NCBI Taxonomy" id="882449"/>
    <lineage>
        <taxon>Bacteria</taxon>
        <taxon>Bacillati</taxon>
        <taxon>Actinomycetota</taxon>
        <taxon>Actinomycetes</taxon>
        <taxon>Pseudonocardiales</taxon>
        <taxon>Pseudonocardiaceae</taxon>
        <taxon>Pseudonocardia</taxon>
    </lineage>
</organism>
<dbReference type="Pfam" id="PF02518">
    <property type="entry name" value="HATPase_c"/>
    <property type="match status" value="1"/>
</dbReference>
<comment type="caution">
    <text evidence="12">The sequence shown here is derived from an EMBL/GenBank/DDBJ whole genome shotgun (WGS) entry which is preliminary data.</text>
</comment>
<keyword evidence="6 12" id="KW-0418">Kinase</keyword>
<evidence type="ECO:0000256" key="4">
    <source>
        <dbReference type="ARBA" id="ARBA00022679"/>
    </source>
</evidence>
<dbReference type="PANTHER" id="PTHR24421">
    <property type="entry name" value="NITRATE/NITRITE SENSOR PROTEIN NARX-RELATED"/>
    <property type="match status" value="1"/>
</dbReference>
<keyword evidence="13" id="KW-1185">Reference proteome</keyword>
<dbReference type="Gene3D" id="1.20.5.1930">
    <property type="match status" value="1"/>
</dbReference>
<dbReference type="PANTHER" id="PTHR24421:SF10">
    <property type="entry name" value="NITRATE_NITRITE SENSOR PROTEIN NARQ"/>
    <property type="match status" value="1"/>
</dbReference>
<evidence type="ECO:0000256" key="7">
    <source>
        <dbReference type="ARBA" id="ARBA00022840"/>
    </source>
</evidence>
<feature type="transmembrane region" description="Helical" evidence="10">
    <location>
        <begin position="17"/>
        <end position="37"/>
    </location>
</feature>
<feature type="transmembrane region" description="Helical" evidence="10">
    <location>
        <begin position="316"/>
        <end position="336"/>
    </location>
</feature>
<dbReference type="Gene3D" id="3.30.565.10">
    <property type="entry name" value="Histidine kinase-like ATPase, C-terminal domain"/>
    <property type="match status" value="1"/>
</dbReference>
<feature type="transmembrane region" description="Helical" evidence="10">
    <location>
        <begin position="217"/>
        <end position="237"/>
    </location>
</feature>
<evidence type="ECO:0000256" key="9">
    <source>
        <dbReference type="SAM" id="Coils"/>
    </source>
</evidence>
<dbReference type="GO" id="GO:0016020">
    <property type="term" value="C:membrane"/>
    <property type="evidence" value="ECO:0007669"/>
    <property type="project" value="InterPro"/>
</dbReference>
<feature type="domain" description="Histidine kinase/HSP90-like ATPase" evidence="11">
    <location>
        <begin position="580"/>
        <end position="671"/>
    </location>
</feature>
<dbReference type="CDD" id="cd16917">
    <property type="entry name" value="HATPase_UhpB-NarQ-NarX-like"/>
    <property type="match status" value="1"/>
</dbReference>
<feature type="transmembrane region" description="Helical" evidence="10">
    <location>
        <begin position="285"/>
        <end position="310"/>
    </location>
</feature>
<keyword evidence="9" id="KW-0175">Coiled coil</keyword>
<dbReference type="EMBL" id="VFPH01000002">
    <property type="protein sequence ID" value="TQM38797.1"/>
    <property type="molecule type" value="Genomic_DNA"/>
</dbReference>
<dbReference type="SMART" id="SM00387">
    <property type="entry name" value="HATPase_c"/>
    <property type="match status" value="1"/>
</dbReference>
<evidence type="ECO:0000256" key="2">
    <source>
        <dbReference type="ARBA" id="ARBA00012438"/>
    </source>
</evidence>
<keyword evidence="4" id="KW-0808">Transferase</keyword>
<keyword evidence="10" id="KW-0812">Transmembrane</keyword>
<comment type="catalytic activity">
    <reaction evidence="1">
        <text>ATP + protein L-histidine = ADP + protein N-phospho-L-histidine.</text>
        <dbReference type="EC" id="2.7.13.3"/>
    </reaction>
</comment>
<accession>A0A543FY98</accession>
<dbReference type="InterPro" id="IPR011712">
    <property type="entry name" value="Sig_transdc_His_kin_sub3_dim/P"/>
</dbReference>
<keyword evidence="10" id="KW-0472">Membrane</keyword>
<feature type="transmembrane region" description="Helical" evidence="10">
    <location>
        <begin position="249"/>
        <end position="273"/>
    </location>
</feature>
<evidence type="ECO:0000256" key="1">
    <source>
        <dbReference type="ARBA" id="ARBA00000085"/>
    </source>
</evidence>
<proteinExistence type="predicted"/>
<dbReference type="InterPro" id="IPR050482">
    <property type="entry name" value="Sensor_HK_TwoCompSys"/>
</dbReference>
<evidence type="ECO:0000313" key="12">
    <source>
        <dbReference type="EMBL" id="TQM38797.1"/>
    </source>
</evidence>
<dbReference type="GO" id="GO:0005524">
    <property type="term" value="F:ATP binding"/>
    <property type="evidence" value="ECO:0007669"/>
    <property type="project" value="UniProtKB-KW"/>
</dbReference>
<feature type="transmembrane region" description="Helical" evidence="10">
    <location>
        <begin position="146"/>
        <end position="165"/>
    </location>
</feature>
<protein>
    <recommendedName>
        <fullName evidence="2">histidine kinase</fullName>
        <ecNumber evidence="2">2.7.13.3</ecNumber>
    </recommendedName>
</protein>
<name>A0A543FY98_9PSEU</name>
<feature type="transmembrane region" description="Helical" evidence="10">
    <location>
        <begin position="49"/>
        <end position="69"/>
    </location>
</feature>
<feature type="transmembrane region" description="Helical" evidence="10">
    <location>
        <begin position="76"/>
        <end position="99"/>
    </location>
</feature>
<dbReference type="Pfam" id="PF07730">
    <property type="entry name" value="HisKA_3"/>
    <property type="match status" value="1"/>
</dbReference>
<keyword evidence="3" id="KW-0597">Phosphoprotein</keyword>
<evidence type="ECO:0000256" key="6">
    <source>
        <dbReference type="ARBA" id="ARBA00022777"/>
    </source>
</evidence>
<keyword evidence="7" id="KW-0067">ATP-binding</keyword>
<reference evidence="12 13" key="1">
    <citation type="submission" date="2019-06" db="EMBL/GenBank/DDBJ databases">
        <title>Sequencing the genomes of 1000 actinobacteria strains.</title>
        <authorList>
            <person name="Klenk H.-P."/>
        </authorList>
    </citation>
    <scope>NUCLEOTIDE SEQUENCE [LARGE SCALE GENOMIC DNA]</scope>
    <source>
        <strain evidence="12 13">DSM 45511</strain>
    </source>
</reference>
<dbReference type="SUPFAM" id="SSF55874">
    <property type="entry name" value="ATPase domain of HSP90 chaperone/DNA topoisomerase II/histidine kinase"/>
    <property type="match status" value="1"/>
</dbReference>
<keyword evidence="10" id="KW-1133">Transmembrane helix</keyword>
<evidence type="ECO:0000256" key="8">
    <source>
        <dbReference type="ARBA" id="ARBA00023012"/>
    </source>
</evidence>
<dbReference type="GO" id="GO:0000155">
    <property type="term" value="F:phosphorelay sensor kinase activity"/>
    <property type="evidence" value="ECO:0007669"/>
    <property type="project" value="InterPro"/>
</dbReference>
<feature type="transmembrane region" description="Helical" evidence="10">
    <location>
        <begin position="185"/>
        <end position="205"/>
    </location>
</feature>
<evidence type="ECO:0000259" key="11">
    <source>
        <dbReference type="SMART" id="SM00387"/>
    </source>
</evidence>
<dbReference type="InterPro" id="IPR003594">
    <property type="entry name" value="HATPase_dom"/>
</dbReference>
<dbReference type="EC" id="2.7.13.3" evidence="2"/>